<dbReference type="NCBIfam" id="TIGR02595">
    <property type="entry name" value="PEP_CTERM"/>
    <property type="match status" value="1"/>
</dbReference>
<keyword evidence="1" id="KW-0732">Signal</keyword>
<name>A0ABS2DB11_9SPHN</name>
<dbReference type="EMBL" id="JAFEMC010000006">
    <property type="protein sequence ID" value="MBM6578137.1"/>
    <property type="molecule type" value="Genomic_DNA"/>
</dbReference>
<proteinExistence type="predicted"/>
<dbReference type="InterPro" id="IPR013424">
    <property type="entry name" value="Ice-binding_C"/>
</dbReference>
<protein>
    <submittedName>
        <fullName evidence="3">NF038122 family metalloprotease</fullName>
    </submittedName>
</protein>
<dbReference type="Gene3D" id="3.40.390.10">
    <property type="entry name" value="Collagenase (Catalytic Domain)"/>
    <property type="match status" value="1"/>
</dbReference>
<feature type="domain" description="Ice-binding protein C-terminal" evidence="2">
    <location>
        <begin position="363"/>
        <end position="387"/>
    </location>
</feature>
<keyword evidence="3" id="KW-0482">Metalloprotease</keyword>
<dbReference type="NCBIfam" id="NF035944">
    <property type="entry name" value="PEPxxWA-CTERM"/>
    <property type="match status" value="1"/>
</dbReference>
<keyword evidence="3" id="KW-0645">Protease</keyword>
<keyword evidence="3" id="KW-0378">Hydrolase</keyword>
<dbReference type="GO" id="GO:0008237">
    <property type="term" value="F:metallopeptidase activity"/>
    <property type="evidence" value="ECO:0007669"/>
    <property type="project" value="UniProtKB-KW"/>
</dbReference>
<organism evidence="3 4">
    <name type="scientific">Sphingomonas longa</name>
    <dbReference type="NCBI Taxonomy" id="2778730"/>
    <lineage>
        <taxon>Bacteria</taxon>
        <taxon>Pseudomonadati</taxon>
        <taxon>Pseudomonadota</taxon>
        <taxon>Alphaproteobacteria</taxon>
        <taxon>Sphingomonadales</taxon>
        <taxon>Sphingomonadaceae</taxon>
        <taxon>Sphingomonas</taxon>
    </lineage>
</organism>
<keyword evidence="4" id="KW-1185">Reference proteome</keyword>
<accession>A0ABS2DB11</accession>
<feature type="signal peptide" evidence="1">
    <location>
        <begin position="1"/>
        <end position="20"/>
    </location>
</feature>
<evidence type="ECO:0000256" key="1">
    <source>
        <dbReference type="SAM" id="SignalP"/>
    </source>
</evidence>
<evidence type="ECO:0000259" key="2">
    <source>
        <dbReference type="Pfam" id="PF07589"/>
    </source>
</evidence>
<dbReference type="InterPro" id="IPR024079">
    <property type="entry name" value="MetalloPept_cat_dom_sf"/>
</dbReference>
<sequence>MKKYALAAVAALVVAQPASAITINLFNTGGVEQGTAAYNGFRTAANFWESVLRNNSSVNLNVGFSALGPGILGSTGSTTNVAYTGDVLRALDRSRTTALDMQTLLPNTRSSNFVGGVAVDAVISGPNANGNGVQLPLTRVIDNDASANNSALSANTSLMKALGLTPTYAANNPNQIDGSVSFSSSFAFDFNASDGITAGSFDFLAVAIHEIGHALGFRSGVDVYDGNTGFGGNLNGFAIMSIWDLFRYSEQSASAGVLDWAIGGNPYFSLDRGQTIYDANSYFSTGRANGNGQQASHWLDTPPSPEILGLLDPTLGRGQMGAVEALDLAAYDAMGWDVRLDVLRNRDAYFSTGFIQSVGGNLAVPEPATWAMMIGGFGLVGGALRRRRAVKTTVSFA</sequence>
<comment type="caution">
    <text evidence="3">The sequence shown here is derived from an EMBL/GenBank/DDBJ whole genome shotgun (WGS) entry which is preliminary data.</text>
</comment>
<reference evidence="3 4" key="1">
    <citation type="submission" date="2020-12" db="EMBL/GenBank/DDBJ databases">
        <title>Sphingomonas sp.</title>
        <authorList>
            <person name="Kim M.K."/>
        </authorList>
    </citation>
    <scope>NUCLEOTIDE SEQUENCE [LARGE SCALE GENOMIC DNA]</scope>
    <source>
        <strain evidence="3 4">BT552</strain>
    </source>
</reference>
<gene>
    <name evidence="3" type="ORF">ILT43_17275</name>
</gene>
<dbReference type="NCBIfam" id="NF038122">
    <property type="entry name" value="metallo_LGF"/>
    <property type="match status" value="1"/>
</dbReference>
<dbReference type="Pfam" id="PF07589">
    <property type="entry name" value="PEP-CTERM"/>
    <property type="match status" value="1"/>
</dbReference>
<dbReference type="Proteomes" id="UP000763641">
    <property type="component" value="Unassembled WGS sequence"/>
</dbReference>
<evidence type="ECO:0000313" key="4">
    <source>
        <dbReference type="Proteomes" id="UP000763641"/>
    </source>
</evidence>
<evidence type="ECO:0000313" key="3">
    <source>
        <dbReference type="EMBL" id="MBM6578137.1"/>
    </source>
</evidence>
<feature type="chain" id="PRO_5045716635" evidence="1">
    <location>
        <begin position="21"/>
        <end position="397"/>
    </location>
</feature>
<dbReference type="SUPFAM" id="SSF55486">
    <property type="entry name" value="Metalloproteases ('zincins'), catalytic domain"/>
    <property type="match status" value="1"/>
</dbReference>